<dbReference type="GO" id="GO:0030295">
    <property type="term" value="F:protein kinase activator activity"/>
    <property type="evidence" value="ECO:0007669"/>
    <property type="project" value="TreeGrafter"/>
</dbReference>
<evidence type="ECO:0000313" key="14">
    <source>
        <dbReference type="Proteomes" id="UP000002028"/>
    </source>
</evidence>
<dbReference type="SUPFAM" id="SSF55874">
    <property type="entry name" value="ATPase domain of HSP90 chaperone/DNA topoisomerase II/histidine kinase"/>
    <property type="match status" value="1"/>
</dbReference>
<dbReference type="EC" id="2.7.13.3" evidence="2"/>
<dbReference type="GO" id="GO:0005524">
    <property type="term" value="F:ATP binding"/>
    <property type="evidence" value="ECO:0007669"/>
    <property type="project" value="UniProtKB-KW"/>
</dbReference>
<gene>
    <name evidence="13" type="ordered locus">Slin_0190</name>
</gene>
<dbReference type="InterPro" id="IPR036097">
    <property type="entry name" value="HisK_dim/P_sf"/>
</dbReference>
<proteinExistence type="predicted"/>
<dbReference type="CDD" id="cd00075">
    <property type="entry name" value="HATPase"/>
    <property type="match status" value="1"/>
</dbReference>
<evidence type="ECO:0000256" key="10">
    <source>
        <dbReference type="SAM" id="Phobius"/>
    </source>
</evidence>
<evidence type="ECO:0000256" key="8">
    <source>
        <dbReference type="ARBA" id="ARBA00023012"/>
    </source>
</evidence>
<evidence type="ECO:0000256" key="11">
    <source>
        <dbReference type="SAM" id="SignalP"/>
    </source>
</evidence>
<dbReference type="Proteomes" id="UP000002028">
    <property type="component" value="Chromosome"/>
</dbReference>
<dbReference type="InterPro" id="IPR036890">
    <property type="entry name" value="HATPase_C_sf"/>
</dbReference>
<name>D2QCE4_SPILD</name>
<dbReference type="HOGENOM" id="CLU_578596_0_0_10"/>
<dbReference type="GO" id="GO:0000155">
    <property type="term" value="F:phosphorelay sensor kinase activity"/>
    <property type="evidence" value="ECO:0007669"/>
    <property type="project" value="InterPro"/>
</dbReference>
<evidence type="ECO:0000256" key="6">
    <source>
        <dbReference type="ARBA" id="ARBA00022777"/>
    </source>
</evidence>
<evidence type="ECO:0000313" key="13">
    <source>
        <dbReference type="EMBL" id="ADB36255.1"/>
    </source>
</evidence>
<keyword evidence="11" id="KW-0732">Signal</keyword>
<organism evidence="13 14">
    <name type="scientific">Spirosoma linguale (strain ATCC 33905 / DSM 74 / LMG 10896 / Claus 1)</name>
    <dbReference type="NCBI Taxonomy" id="504472"/>
    <lineage>
        <taxon>Bacteria</taxon>
        <taxon>Pseudomonadati</taxon>
        <taxon>Bacteroidota</taxon>
        <taxon>Cytophagia</taxon>
        <taxon>Cytophagales</taxon>
        <taxon>Cytophagaceae</taxon>
        <taxon>Spirosoma</taxon>
    </lineage>
</organism>
<protein>
    <recommendedName>
        <fullName evidence="2">histidine kinase</fullName>
        <ecNumber evidence="2">2.7.13.3</ecNumber>
    </recommendedName>
</protein>
<evidence type="ECO:0000256" key="4">
    <source>
        <dbReference type="ARBA" id="ARBA00022679"/>
    </source>
</evidence>
<dbReference type="InterPro" id="IPR003661">
    <property type="entry name" value="HisK_dim/P_dom"/>
</dbReference>
<keyword evidence="4" id="KW-0808">Transferase</keyword>
<evidence type="ECO:0000256" key="5">
    <source>
        <dbReference type="ARBA" id="ARBA00022741"/>
    </source>
</evidence>
<dbReference type="GO" id="GO:0000156">
    <property type="term" value="F:phosphorelay response regulator activity"/>
    <property type="evidence" value="ECO:0007669"/>
    <property type="project" value="TreeGrafter"/>
</dbReference>
<dbReference type="EMBL" id="CP001769">
    <property type="protein sequence ID" value="ADB36255.1"/>
    <property type="molecule type" value="Genomic_DNA"/>
</dbReference>
<dbReference type="GO" id="GO:0007234">
    <property type="term" value="P:osmosensory signaling via phosphorelay pathway"/>
    <property type="evidence" value="ECO:0007669"/>
    <property type="project" value="TreeGrafter"/>
</dbReference>
<feature type="chain" id="PRO_5003035388" description="histidine kinase" evidence="11">
    <location>
        <begin position="21"/>
        <end position="472"/>
    </location>
</feature>
<dbReference type="KEGG" id="sli:Slin_0190"/>
<evidence type="ECO:0000256" key="7">
    <source>
        <dbReference type="ARBA" id="ARBA00022840"/>
    </source>
</evidence>
<keyword evidence="5" id="KW-0547">Nucleotide-binding</keyword>
<dbReference type="CDD" id="cd00082">
    <property type="entry name" value="HisKA"/>
    <property type="match status" value="1"/>
</dbReference>
<evidence type="ECO:0000256" key="1">
    <source>
        <dbReference type="ARBA" id="ARBA00000085"/>
    </source>
</evidence>
<evidence type="ECO:0000256" key="9">
    <source>
        <dbReference type="SAM" id="Coils"/>
    </source>
</evidence>
<keyword evidence="7" id="KW-0067">ATP-binding</keyword>
<keyword evidence="6 13" id="KW-0418">Kinase</keyword>
<dbReference type="AlphaFoldDB" id="D2QCE4"/>
<dbReference type="Gene3D" id="3.30.565.10">
    <property type="entry name" value="Histidine kinase-like ATPase, C-terminal domain"/>
    <property type="match status" value="1"/>
</dbReference>
<accession>D2QCE4</accession>
<feature type="transmembrane region" description="Helical" evidence="10">
    <location>
        <begin position="155"/>
        <end position="175"/>
    </location>
</feature>
<keyword evidence="3" id="KW-0597">Phosphoprotein</keyword>
<dbReference type="SUPFAM" id="SSF47384">
    <property type="entry name" value="Homodimeric domain of signal transducing histidine kinase"/>
    <property type="match status" value="1"/>
</dbReference>
<keyword evidence="10" id="KW-1133">Transmembrane helix</keyword>
<reference evidence="13 14" key="1">
    <citation type="journal article" date="2010" name="Stand. Genomic Sci.">
        <title>Complete genome sequence of Spirosoma linguale type strain (1).</title>
        <authorList>
            <person name="Lail K."/>
            <person name="Sikorski J."/>
            <person name="Saunders E."/>
            <person name="Lapidus A."/>
            <person name="Glavina Del Rio T."/>
            <person name="Copeland A."/>
            <person name="Tice H."/>
            <person name="Cheng J.-F."/>
            <person name="Lucas S."/>
            <person name="Nolan M."/>
            <person name="Bruce D."/>
            <person name="Goodwin L."/>
            <person name="Pitluck S."/>
            <person name="Ivanova N."/>
            <person name="Mavromatis K."/>
            <person name="Ovchinnikova G."/>
            <person name="Pati A."/>
            <person name="Chen A."/>
            <person name="Palaniappan K."/>
            <person name="Land M."/>
            <person name="Hauser L."/>
            <person name="Chang Y.-J."/>
            <person name="Jeffries C.D."/>
            <person name="Chain P."/>
            <person name="Brettin T."/>
            <person name="Detter J.C."/>
            <person name="Schuetze A."/>
            <person name="Rohde M."/>
            <person name="Tindall B.J."/>
            <person name="Goeker M."/>
            <person name="Bristow J."/>
            <person name="Eisen J.A."/>
            <person name="Markowitz V."/>
            <person name="Hugenholtz P."/>
            <person name="Kyrpides N.C."/>
            <person name="Klenk H.-P."/>
            <person name="Chen F."/>
        </authorList>
    </citation>
    <scope>NUCLEOTIDE SEQUENCE [LARGE SCALE GENOMIC DNA]</scope>
    <source>
        <strain evidence="14">ATCC 33905 / DSM 74 / LMG 10896 / Claus 1</strain>
    </source>
</reference>
<sequence>MNSKLFCLIGWLLTCTMATAQSFTFADTHPVNNVDNLVQWLANNPNAPALVRLRSLATLGNTYAWGYADFKGKTLPAVEHSNRQLRSPLSRAAYLYVKALAQGRYNPAAVSEYALAFLDEKKRLEQESRYQLREHQQENLRLRQQKALDDAQRQIYLLALATAMLINLLVAFFAVRLVRNRQQMRQTNAQLTEQLQEREQTNAQLAEQLQEREQTNAQLASAFTDVQQLNKSREHFIGIIAHDMRKPLISFRGMADLINMLLKQKAYQDVEQVSQAIDSAGLAIETMLDNLLKWALSQREAIPYNPHRLLVAPALGKVVSLYQQLVQFQPTTISLSCPEGLTVWADPNGLELIVRNLIDNALKHMQMQGQIVISCQQETANTIQLRITDTGKGVGEAKLAFLQSVLSGQVKGEVGQNGLGLGLLLVRDFAVRNQGIIRIESGAGQGTSFTLTLPAGQPAVVATPVALMPSDA</sequence>
<dbReference type="PANTHER" id="PTHR42878:SF7">
    <property type="entry name" value="SENSOR HISTIDINE KINASE GLRK"/>
    <property type="match status" value="1"/>
</dbReference>
<comment type="catalytic activity">
    <reaction evidence="1">
        <text>ATP + protein L-histidine = ADP + protein N-phospho-L-histidine.</text>
        <dbReference type="EC" id="2.7.13.3"/>
    </reaction>
</comment>
<feature type="coiled-coil region" evidence="9">
    <location>
        <begin position="174"/>
        <end position="222"/>
    </location>
</feature>
<dbReference type="InterPro" id="IPR003594">
    <property type="entry name" value="HATPase_dom"/>
</dbReference>
<keyword evidence="10" id="KW-0812">Transmembrane</keyword>
<evidence type="ECO:0000256" key="2">
    <source>
        <dbReference type="ARBA" id="ARBA00012438"/>
    </source>
</evidence>
<dbReference type="eggNOG" id="COG4191">
    <property type="taxonomic scope" value="Bacteria"/>
</dbReference>
<dbReference type="PANTHER" id="PTHR42878">
    <property type="entry name" value="TWO-COMPONENT HISTIDINE KINASE"/>
    <property type="match status" value="1"/>
</dbReference>
<dbReference type="Gene3D" id="1.10.287.130">
    <property type="match status" value="1"/>
</dbReference>
<keyword evidence="10" id="KW-0472">Membrane</keyword>
<evidence type="ECO:0000259" key="12">
    <source>
        <dbReference type="PROSITE" id="PS50109"/>
    </source>
</evidence>
<feature type="domain" description="Histidine kinase" evidence="12">
    <location>
        <begin position="239"/>
        <end position="457"/>
    </location>
</feature>
<keyword evidence="8" id="KW-0902">Two-component regulatory system</keyword>
<dbReference type="PROSITE" id="PS50109">
    <property type="entry name" value="HIS_KIN"/>
    <property type="match status" value="1"/>
</dbReference>
<dbReference type="InterPro" id="IPR050351">
    <property type="entry name" value="BphY/WalK/GraS-like"/>
</dbReference>
<feature type="signal peptide" evidence="11">
    <location>
        <begin position="1"/>
        <end position="20"/>
    </location>
</feature>
<dbReference type="Pfam" id="PF02518">
    <property type="entry name" value="HATPase_c"/>
    <property type="match status" value="1"/>
</dbReference>
<evidence type="ECO:0000256" key="3">
    <source>
        <dbReference type="ARBA" id="ARBA00022553"/>
    </source>
</evidence>
<keyword evidence="14" id="KW-1185">Reference proteome</keyword>
<keyword evidence="9" id="KW-0175">Coiled coil</keyword>
<dbReference type="PRINTS" id="PR00344">
    <property type="entry name" value="BCTRLSENSOR"/>
</dbReference>
<dbReference type="InterPro" id="IPR004358">
    <property type="entry name" value="Sig_transdc_His_kin-like_C"/>
</dbReference>
<dbReference type="InterPro" id="IPR005467">
    <property type="entry name" value="His_kinase_dom"/>
</dbReference>
<dbReference type="SMART" id="SM00387">
    <property type="entry name" value="HATPase_c"/>
    <property type="match status" value="1"/>
</dbReference>
<dbReference type="STRING" id="504472.Slin_0190"/>